<dbReference type="AlphaFoldDB" id="A0A0A8Y8K4"/>
<keyword evidence="1" id="KW-0812">Transmembrane</keyword>
<dbReference type="EMBL" id="GBRH01276332">
    <property type="protein sequence ID" value="JAD21563.1"/>
    <property type="molecule type" value="Transcribed_RNA"/>
</dbReference>
<sequence length="44" mass="5385">MSFHFSMYILQLEISNYLTYIFASFYISYNLEMGTHVKLRHNFN</sequence>
<keyword evidence="1" id="KW-0472">Membrane</keyword>
<accession>A0A0A8Y8K4</accession>
<evidence type="ECO:0000313" key="2">
    <source>
        <dbReference type="EMBL" id="JAD21563.1"/>
    </source>
</evidence>
<proteinExistence type="predicted"/>
<organism evidence="2">
    <name type="scientific">Arundo donax</name>
    <name type="common">Giant reed</name>
    <name type="synonym">Donax arundinaceus</name>
    <dbReference type="NCBI Taxonomy" id="35708"/>
    <lineage>
        <taxon>Eukaryota</taxon>
        <taxon>Viridiplantae</taxon>
        <taxon>Streptophyta</taxon>
        <taxon>Embryophyta</taxon>
        <taxon>Tracheophyta</taxon>
        <taxon>Spermatophyta</taxon>
        <taxon>Magnoliopsida</taxon>
        <taxon>Liliopsida</taxon>
        <taxon>Poales</taxon>
        <taxon>Poaceae</taxon>
        <taxon>PACMAD clade</taxon>
        <taxon>Arundinoideae</taxon>
        <taxon>Arundineae</taxon>
        <taxon>Arundo</taxon>
    </lineage>
</organism>
<reference evidence="2" key="1">
    <citation type="submission" date="2014-09" db="EMBL/GenBank/DDBJ databases">
        <authorList>
            <person name="Magalhaes I.L.F."/>
            <person name="Oliveira U."/>
            <person name="Santos F.R."/>
            <person name="Vidigal T.H.D.A."/>
            <person name="Brescovit A.D."/>
            <person name="Santos A.J."/>
        </authorList>
    </citation>
    <scope>NUCLEOTIDE SEQUENCE</scope>
    <source>
        <tissue evidence="2">Shoot tissue taken approximately 20 cm above the soil surface</tissue>
    </source>
</reference>
<reference evidence="2" key="2">
    <citation type="journal article" date="2015" name="Data Brief">
        <title>Shoot transcriptome of the giant reed, Arundo donax.</title>
        <authorList>
            <person name="Barrero R.A."/>
            <person name="Guerrero F.D."/>
            <person name="Moolhuijzen P."/>
            <person name="Goolsby J.A."/>
            <person name="Tidwell J."/>
            <person name="Bellgard S.E."/>
            <person name="Bellgard M.I."/>
        </authorList>
    </citation>
    <scope>NUCLEOTIDE SEQUENCE</scope>
    <source>
        <tissue evidence="2">Shoot tissue taken approximately 20 cm above the soil surface</tissue>
    </source>
</reference>
<protein>
    <submittedName>
        <fullName evidence="2">Uncharacterized protein</fullName>
    </submittedName>
</protein>
<name>A0A0A8Y8K4_ARUDO</name>
<feature type="transmembrane region" description="Helical" evidence="1">
    <location>
        <begin position="14"/>
        <end position="31"/>
    </location>
</feature>
<evidence type="ECO:0000256" key="1">
    <source>
        <dbReference type="SAM" id="Phobius"/>
    </source>
</evidence>
<keyword evidence="1" id="KW-1133">Transmembrane helix</keyword>